<gene>
    <name evidence="1" type="primary">ORF48823</name>
</gene>
<feature type="non-terminal residue" evidence="1">
    <location>
        <position position="90"/>
    </location>
</feature>
<feature type="non-terminal residue" evidence="1">
    <location>
        <position position="1"/>
    </location>
</feature>
<name>A0A0B6Z7B3_9EUPU</name>
<accession>A0A0B6Z7B3</accession>
<dbReference type="AlphaFoldDB" id="A0A0B6Z7B3"/>
<organism evidence="1">
    <name type="scientific">Arion vulgaris</name>
    <dbReference type="NCBI Taxonomy" id="1028688"/>
    <lineage>
        <taxon>Eukaryota</taxon>
        <taxon>Metazoa</taxon>
        <taxon>Spiralia</taxon>
        <taxon>Lophotrochozoa</taxon>
        <taxon>Mollusca</taxon>
        <taxon>Gastropoda</taxon>
        <taxon>Heterobranchia</taxon>
        <taxon>Euthyneura</taxon>
        <taxon>Panpulmonata</taxon>
        <taxon>Eupulmonata</taxon>
        <taxon>Stylommatophora</taxon>
        <taxon>Helicina</taxon>
        <taxon>Arionoidea</taxon>
        <taxon>Arionidae</taxon>
        <taxon>Arion</taxon>
    </lineage>
</organism>
<proteinExistence type="predicted"/>
<reference evidence="1" key="1">
    <citation type="submission" date="2014-12" db="EMBL/GenBank/DDBJ databases">
        <title>Insight into the proteome of Arion vulgaris.</title>
        <authorList>
            <person name="Aradska J."/>
            <person name="Bulat T."/>
            <person name="Smidak R."/>
            <person name="Sarate P."/>
            <person name="Gangsoo J."/>
            <person name="Sialana F."/>
            <person name="Bilban M."/>
            <person name="Lubec G."/>
        </authorList>
    </citation>
    <scope>NUCLEOTIDE SEQUENCE</scope>
    <source>
        <tissue evidence="1">Skin</tissue>
    </source>
</reference>
<sequence>ATLMVQCTTNGGQQTSTVAQCAAKSAERVKQEIEEINYLHTVCSTWVSAAMREKTGLRQHKFVSSHLFFLCSIFNQSSSSVIAGHALNLL</sequence>
<dbReference type="EMBL" id="HACG01016735">
    <property type="protein sequence ID" value="CEK63600.1"/>
    <property type="molecule type" value="Transcribed_RNA"/>
</dbReference>
<evidence type="ECO:0000313" key="1">
    <source>
        <dbReference type="EMBL" id="CEK63600.1"/>
    </source>
</evidence>
<protein>
    <submittedName>
        <fullName evidence="1">Uncharacterized protein</fullName>
    </submittedName>
</protein>